<dbReference type="EMBL" id="JAQJZL010000015">
    <property type="protein sequence ID" value="KAJ6026973.1"/>
    <property type="molecule type" value="Genomic_DNA"/>
</dbReference>
<dbReference type="AlphaFoldDB" id="A0AAD6I248"/>
<reference evidence="1" key="2">
    <citation type="submission" date="2023-01" db="EMBL/GenBank/DDBJ databases">
        <authorList>
            <person name="Petersen C."/>
        </authorList>
    </citation>
    <scope>NUCLEOTIDE SEQUENCE</scope>
    <source>
        <strain evidence="1">IBT 15450</strain>
    </source>
</reference>
<evidence type="ECO:0000313" key="2">
    <source>
        <dbReference type="Proteomes" id="UP001219568"/>
    </source>
</evidence>
<gene>
    <name evidence="1" type="ORF">N7460_011790</name>
</gene>
<proteinExistence type="predicted"/>
<comment type="caution">
    <text evidence="1">The sequence shown here is derived from an EMBL/GenBank/DDBJ whole genome shotgun (WGS) entry which is preliminary data.</text>
</comment>
<evidence type="ECO:0000313" key="1">
    <source>
        <dbReference type="EMBL" id="KAJ6026973.1"/>
    </source>
</evidence>
<reference evidence="1" key="1">
    <citation type="journal article" date="2023" name="IMA Fungus">
        <title>Comparative genomic study of the Penicillium genus elucidates a diverse pangenome and 15 lateral gene transfer events.</title>
        <authorList>
            <person name="Petersen C."/>
            <person name="Sorensen T."/>
            <person name="Nielsen M.R."/>
            <person name="Sondergaard T.E."/>
            <person name="Sorensen J.L."/>
            <person name="Fitzpatrick D.A."/>
            <person name="Frisvad J.C."/>
            <person name="Nielsen K.L."/>
        </authorList>
    </citation>
    <scope>NUCLEOTIDE SEQUENCE</scope>
    <source>
        <strain evidence="1">IBT 15450</strain>
    </source>
</reference>
<sequence>MKPKHDDWDIIWMREQRLGCYTKYLIRIDSKWLVYIDADNGGSHFESFNLEQEGRRRMDLGDMGYDACCEIHEDLLYYIQRKVKFVPEPGSFLVSYHGKIFIIDEDQEVIYLDREIL</sequence>
<keyword evidence="2" id="KW-1185">Reference proteome</keyword>
<protein>
    <submittedName>
        <fullName evidence="1">Uncharacterized protein</fullName>
    </submittedName>
</protein>
<dbReference type="Proteomes" id="UP001219568">
    <property type="component" value="Unassembled WGS sequence"/>
</dbReference>
<name>A0AAD6I248_PENCN</name>
<organism evidence="1 2">
    <name type="scientific">Penicillium canescens</name>
    <dbReference type="NCBI Taxonomy" id="5083"/>
    <lineage>
        <taxon>Eukaryota</taxon>
        <taxon>Fungi</taxon>
        <taxon>Dikarya</taxon>
        <taxon>Ascomycota</taxon>
        <taxon>Pezizomycotina</taxon>
        <taxon>Eurotiomycetes</taxon>
        <taxon>Eurotiomycetidae</taxon>
        <taxon>Eurotiales</taxon>
        <taxon>Aspergillaceae</taxon>
        <taxon>Penicillium</taxon>
    </lineage>
</organism>
<accession>A0AAD6I248</accession>